<accession>A0AA35WIM3</accession>
<feature type="transmembrane region" description="Helical" evidence="1">
    <location>
        <begin position="135"/>
        <end position="156"/>
    </location>
</feature>
<evidence type="ECO:0000256" key="2">
    <source>
        <dbReference type="SAM" id="SignalP"/>
    </source>
</evidence>
<name>A0AA35WIM3_GEOBA</name>
<evidence type="ECO:0000313" key="3">
    <source>
        <dbReference type="EMBL" id="CAI8015147.1"/>
    </source>
</evidence>
<comment type="caution">
    <text evidence="3">The sequence shown here is derived from an EMBL/GenBank/DDBJ whole genome shotgun (WGS) entry which is preliminary data.</text>
</comment>
<dbReference type="AlphaFoldDB" id="A0AA35WIM3"/>
<reference evidence="3" key="1">
    <citation type="submission" date="2023-03" db="EMBL/GenBank/DDBJ databases">
        <authorList>
            <person name="Steffen K."/>
            <person name="Cardenas P."/>
        </authorList>
    </citation>
    <scope>NUCLEOTIDE SEQUENCE</scope>
</reference>
<keyword evidence="2" id="KW-0732">Signal</keyword>
<protein>
    <submittedName>
        <fullName evidence="3">Uncharacterized protein</fullName>
    </submittedName>
</protein>
<keyword evidence="1" id="KW-0472">Membrane</keyword>
<proteinExistence type="predicted"/>
<feature type="chain" id="PRO_5041421978" evidence="2">
    <location>
        <begin position="24"/>
        <end position="187"/>
    </location>
</feature>
<sequence length="187" mass="20867">MNCLKSLELALLVGFVIFTSTCSELPPNGTDCGARRHDQEDVCSRYALVGECNSTTGICNCDVYTADSNGTTESLECFYYDPSTNFCQLRNCWHFSNSSGECRRDTRRRVVALLLSIFLINFGAANFYIERYDLAVPQIILGLLLCFFQCASCAVARKRDDDTSALCIFCCSVNSFVSLLFLRVVAR</sequence>
<feature type="signal peptide" evidence="2">
    <location>
        <begin position="1"/>
        <end position="23"/>
    </location>
</feature>
<keyword evidence="1" id="KW-1133">Transmembrane helix</keyword>
<dbReference type="EMBL" id="CASHTH010001425">
    <property type="protein sequence ID" value="CAI8015147.1"/>
    <property type="molecule type" value="Genomic_DNA"/>
</dbReference>
<organism evidence="3 4">
    <name type="scientific">Geodia barretti</name>
    <name type="common">Barrett's horny sponge</name>
    <dbReference type="NCBI Taxonomy" id="519541"/>
    <lineage>
        <taxon>Eukaryota</taxon>
        <taxon>Metazoa</taxon>
        <taxon>Porifera</taxon>
        <taxon>Demospongiae</taxon>
        <taxon>Heteroscleromorpha</taxon>
        <taxon>Tetractinellida</taxon>
        <taxon>Astrophorina</taxon>
        <taxon>Geodiidae</taxon>
        <taxon>Geodia</taxon>
    </lineage>
</organism>
<dbReference type="Proteomes" id="UP001174909">
    <property type="component" value="Unassembled WGS sequence"/>
</dbReference>
<evidence type="ECO:0000256" key="1">
    <source>
        <dbReference type="SAM" id="Phobius"/>
    </source>
</evidence>
<gene>
    <name evidence="3" type="ORF">GBAR_LOCUS9432</name>
</gene>
<keyword evidence="4" id="KW-1185">Reference proteome</keyword>
<evidence type="ECO:0000313" key="4">
    <source>
        <dbReference type="Proteomes" id="UP001174909"/>
    </source>
</evidence>
<feature type="transmembrane region" description="Helical" evidence="1">
    <location>
        <begin position="163"/>
        <end position="186"/>
    </location>
</feature>
<keyword evidence="1" id="KW-0812">Transmembrane</keyword>
<feature type="transmembrane region" description="Helical" evidence="1">
    <location>
        <begin position="110"/>
        <end position="129"/>
    </location>
</feature>